<feature type="non-terminal residue" evidence="1">
    <location>
        <position position="1"/>
    </location>
</feature>
<reference evidence="1" key="1">
    <citation type="submission" date="2014-12" db="EMBL/GenBank/DDBJ databases">
        <title>Insight into the proteome of Arion vulgaris.</title>
        <authorList>
            <person name="Aradska J."/>
            <person name="Bulat T."/>
            <person name="Smidak R."/>
            <person name="Sarate P."/>
            <person name="Gangsoo J."/>
            <person name="Sialana F."/>
            <person name="Bilban M."/>
            <person name="Lubec G."/>
        </authorList>
    </citation>
    <scope>NUCLEOTIDE SEQUENCE</scope>
    <source>
        <tissue evidence="1">Skin</tissue>
    </source>
</reference>
<evidence type="ECO:0000313" key="1">
    <source>
        <dbReference type="EMBL" id="CEK51267.1"/>
    </source>
</evidence>
<sequence>CGSLHIPTCGSWLVGELHKCKVDRITSQLVGKMLVGELHECIANVDYFKLVSTRTFCTHVKSPPKCCSMKLPGFNISNYLS</sequence>
<name>A0A0B6Y4L1_9EUPU</name>
<feature type="non-terminal residue" evidence="1">
    <location>
        <position position="81"/>
    </location>
</feature>
<organism evidence="1">
    <name type="scientific">Arion vulgaris</name>
    <dbReference type="NCBI Taxonomy" id="1028688"/>
    <lineage>
        <taxon>Eukaryota</taxon>
        <taxon>Metazoa</taxon>
        <taxon>Spiralia</taxon>
        <taxon>Lophotrochozoa</taxon>
        <taxon>Mollusca</taxon>
        <taxon>Gastropoda</taxon>
        <taxon>Heterobranchia</taxon>
        <taxon>Euthyneura</taxon>
        <taxon>Panpulmonata</taxon>
        <taxon>Eupulmonata</taxon>
        <taxon>Stylommatophora</taxon>
        <taxon>Helicina</taxon>
        <taxon>Arionoidea</taxon>
        <taxon>Arionidae</taxon>
        <taxon>Arion</taxon>
    </lineage>
</organism>
<gene>
    <name evidence="1" type="primary">ORF12994</name>
</gene>
<dbReference type="EMBL" id="HACG01004402">
    <property type="protein sequence ID" value="CEK51267.1"/>
    <property type="molecule type" value="Transcribed_RNA"/>
</dbReference>
<proteinExistence type="predicted"/>
<protein>
    <submittedName>
        <fullName evidence="1">Uncharacterized protein</fullName>
    </submittedName>
</protein>
<accession>A0A0B6Y4L1</accession>
<dbReference type="AlphaFoldDB" id="A0A0B6Y4L1"/>